<dbReference type="RefSeq" id="WP_172709687.1">
    <property type="nucleotide sequence ID" value="NZ_CP012199.1"/>
</dbReference>
<dbReference type="SUPFAM" id="SSF55961">
    <property type="entry name" value="Bet v1-like"/>
    <property type="match status" value="1"/>
</dbReference>
<dbReference type="EMBL" id="CP012199">
    <property type="protein sequence ID" value="AMG76524.1"/>
    <property type="molecule type" value="Genomic_DNA"/>
</dbReference>
<dbReference type="InterPro" id="IPR019587">
    <property type="entry name" value="Polyketide_cyclase/dehydratase"/>
</dbReference>
<dbReference type="InterPro" id="IPR023393">
    <property type="entry name" value="START-like_dom_sf"/>
</dbReference>
<dbReference type="AlphaFoldDB" id="A0AA86L4R8"/>
<sequence>MFAEENETILHFSPPKVWAALTRFEDYEWWNPFIRIAGRPEAGALVQYSFRMKSNKPRFFTIDVRIITLEPQRRMTFRFGFGGLLSFEESYAVEPVPVGSRLVHSFRCTGLLSALKLKKMKRNFSEMLEIIDPLFERYLGPTRPPASAKKRVRKGFRPNA</sequence>
<keyword evidence="2" id="KW-1185">Reference proteome</keyword>
<dbReference type="Gene3D" id="3.30.530.20">
    <property type="match status" value="1"/>
</dbReference>
<evidence type="ECO:0000313" key="1">
    <source>
        <dbReference type="EMBL" id="AMG76524.1"/>
    </source>
</evidence>
<evidence type="ECO:0000313" key="2">
    <source>
        <dbReference type="Proteomes" id="UP000058599"/>
    </source>
</evidence>
<reference evidence="1 2" key="1">
    <citation type="journal article" date="2016" name="BMC Genomics">
        <title>Genomic analysis of the nitrate-respiring Sphingopyxis granuli (formerly Sphingomonas macrogoltabida) strain TFA.</title>
        <authorList>
            <person name="Garcia-Romero I."/>
            <person name="Perez-Pulido A.J."/>
            <person name="Gonzalez-Flores Y.E."/>
            <person name="Reyes-Ramirez F."/>
            <person name="Santero E."/>
            <person name="Floriano B."/>
        </authorList>
    </citation>
    <scope>NUCLEOTIDE SEQUENCE [LARGE SCALE GENOMIC DNA]</scope>
    <source>
        <strain evidence="1 2">TFA</strain>
    </source>
</reference>
<dbReference type="Pfam" id="PF10604">
    <property type="entry name" value="Polyketide_cyc2"/>
    <property type="match status" value="1"/>
</dbReference>
<evidence type="ECO:0008006" key="3">
    <source>
        <dbReference type="Google" id="ProtNLM"/>
    </source>
</evidence>
<accession>A0AA86L4R8</accession>
<proteinExistence type="predicted"/>
<protein>
    <recommendedName>
        <fullName evidence="3">SRPBCC domain-containing protein</fullName>
    </recommendedName>
</protein>
<gene>
    <name evidence="1" type="ORF">SGRAN_4198</name>
</gene>
<dbReference type="KEGG" id="sgi:SGRAN_4198"/>
<dbReference type="CDD" id="cd07822">
    <property type="entry name" value="SRPBCC_4"/>
    <property type="match status" value="1"/>
</dbReference>
<dbReference type="Proteomes" id="UP000058599">
    <property type="component" value="Chromosome"/>
</dbReference>
<name>A0AA86L4R8_9SPHN</name>
<organism evidence="1 2">
    <name type="scientific">Sphingopyxis granuli</name>
    <dbReference type="NCBI Taxonomy" id="267128"/>
    <lineage>
        <taxon>Bacteria</taxon>
        <taxon>Pseudomonadati</taxon>
        <taxon>Pseudomonadota</taxon>
        <taxon>Alphaproteobacteria</taxon>
        <taxon>Sphingomonadales</taxon>
        <taxon>Sphingomonadaceae</taxon>
        <taxon>Sphingopyxis</taxon>
    </lineage>
</organism>